<keyword evidence="1" id="KW-0472">Membrane</keyword>
<dbReference type="Pfam" id="PF07386">
    <property type="entry name" value="DUF1499"/>
    <property type="match status" value="1"/>
</dbReference>
<reference evidence="3 4" key="1">
    <citation type="submission" date="2019-05" db="EMBL/GenBank/DDBJ databases">
        <title>Draft genome sequence of Pelagicola sp. DSW4-44.</title>
        <authorList>
            <person name="Oh J."/>
        </authorList>
    </citation>
    <scope>NUCLEOTIDE SEQUENCE [LARGE SCALE GENOMIC DNA]</scope>
    <source>
        <strain evidence="3 4">DSW4-44</strain>
    </source>
</reference>
<dbReference type="AlphaFoldDB" id="A0A5R8ZFR5"/>
<keyword evidence="1" id="KW-0812">Transmembrane</keyword>
<comment type="caution">
    <text evidence="2">The sequence shown here is derived from an EMBL/GenBank/DDBJ whole genome shotgun (WGS) entry which is preliminary data.</text>
</comment>
<dbReference type="Proteomes" id="UP000441586">
    <property type="component" value="Unassembled WGS sequence"/>
</dbReference>
<accession>A0A6A4RAB9</accession>
<dbReference type="Proteomes" id="UP000305041">
    <property type="component" value="Unassembled WGS sequence"/>
</dbReference>
<evidence type="ECO:0000256" key="1">
    <source>
        <dbReference type="SAM" id="Phobius"/>
    </source>
</evidence>
<evidence type="ECO:0000313" key="3">
    <source>
        <dbReference type="EMBL" id="TLP64590.1"/>
    </source>
</evidence>
<organism evidence="2 5">
    <name type="scientific">Parasedimentitalea maritima</name>
    <dbReference type="NCBI Taxonomy" id="2578117"/>
    <lineage>
        <taxon>Bacteria</taxon>
        <taxon>Pseudomonadati</taxon>
        <taxon>Pseudomonadota</taxon>
        <taxon>Alphaproteobacteria</taxon>
        <taxon>Rhodobacterales</taxon>
        <taxon>Paracoccaceae</taxon>
        <taxon>Parasedimentitalea</taxon>
    </lineage>
</organism>
<sequence length="148" mass="16264">MGRLMIFVWLAIAAVIVVLGFIRLAPIDPLDWNTQPEFSEDKNFRGGVFRVVRTGPDGLARFDAVASAAPRTKLLAGSVEDGTATYVTRTKLFGFPDYTTARQDGDLLKVYARLRFGRSDLGVNGTRIAEWLAQMDIAIQSDVTAPVE</sequence>
<feature type="transmembrane region" description="Helical" evidence="1">
    <location>
        <begin position="6"/>
        <end position="25"/>
    </location>
</feature>
<protein>
    <submittedName>
        <fullName evidence="2">DUF1499 domain-containing protein</fullName>
    </submittedName>
</protein>
<evidence type="ECO:0000313" key="5">
    <source>
        <dbReference type="Proteomes" id="UP000441586"/>
    </source>
</evidence>
<dbReference type="EMBL" id="WSFO01000015">
    <property type="protein sequence ID" value="KAE9626552.1"/>
    <property type="molecule type" value="Genomic_DNA"/>
</dbReference>
<keyword evidence="4" id="KW-1185">Reference proteome</keyword>
<reference evidence="2 5" key="2">
    <citation type="submission" date="2019-12" db="EMBL/GenBank/DDBJ databases">
        <authorList>
            <person name="Zhang Y.-J."/>
        </authorList>
    </citation>
    <scope>NUCLEOTIDE SEQUENCE [LARGE SCALE GENOMIC DNA]</scope>
    <source>
        <strain evidence="2 5">H18S-6</strain>
    </source>
</reference>
<keyword evidence="1" id="KW-1133">Transmembrane helix</keyword>
<name>A0A5R8ZFR5_9RHOB</name>
<evidence type="ECO:0000313" key="4">
    <source>
        <dbReference type="Proteomes" id="UP000305041"/>
    </source>
</evidence>
<dbReference type="EMBL" id="VAUA01000005">
    <property type="protein sequence ID" value="TLP64590.1"/>
    <property type="molecule type" value="Genomic_DNA"/>
</dbReference>
<dbReference type="OrthoDB" id="8479024at2"/>
<gene>
    <name evidence="3" type="ORF">FEE96_11925</name>
    <name evidence="2" type="ORF">GP644_20995</name>
</gene>
<dbReference type="InterPro" id="IPR010865">
    <property type="entry name" value="DUF1499"/>
</dbReference>
<accession>A0A5R8ZFR5</accession>
<dbReference type="RefSeq" id="WP_138163424.1">
    <property type="nucleotide sequence ID" value="NZ_VAUA01000005.1"/>
</dbReference>
<proteinExistence type="predicted"/>
<evidence type="ECO:0000313" key="2">
    <source>
        <dbReference type="EMBL" id="KAE9626552.1"/>
    </source>
</evidence>